<dbReference type="KEGG" id="ock:EXM22_12935"/>
<dbReference type="Gene3D" id="3.90.1640.10">
    <property type="entry name" value="inorganic pyrophosphatase (n-terminal core)"/>
    <property type="match status" value="1"/>
</dbReference>
<organism evidence="3 4">
    <name type="scientific">Oceanispirochaeta crateris</name>
    <dbReference type="NCBI Taxonomy" id="2518645"/>
    <lineage>
        <taxon>Bacteria</taxon>
        <taxon>Pseudomonadati</taxon>
        <taxon>Spirochaetota</taxon>
        <taxon>Spirochaetia</taxon>
        <taxon>Spirochaetales</taxon>
        <taxon>Spirochaetaceae</taxon>
        <taxon>Oceanispirochaeta</taxon>
    </lineage>
</organism>
<evidence type="ECO:0000313" key="3">
    <source>
        <dbReference type="EMBL" id="QEN08848.1"/>
    </source>
</evidence>
<dbReference type="Pfam" id="PF02272">
    <property type="entry name" value="DHHA1"/>
    <property type="match status" value="1"/>
</dbReference>
<protein>
    <submittedName>
        <fullName evidence="3">Bifunctional oligoribonuclease/PAP phosphatase NrnA</fullName>
    </submittedName>
</protein>
<dbReference type="InterPro" id="IPR038763">
    <property type="entry name" value="DHH_sf"/>
</dbReference>
<dbReference type="Gene3D" id="3.10.310.30">
    <property type="match status" value="1"/>
</dbReference>
<dbReference type="SUPFAM" id="SSF64182">
    <property type="entry name" value="DHH phosphoesterases"/>
    <property type="match status" value="1"/>
</dbReference>
<evidence type="ECO:0000259" key="1">
    <source>
        <dbReference type="Pfam" id="PF01368"/>
    </source>
</evidence>
<feature type="domain" description="DDH" evidence="1">
    <location>
        <begin position="21"/>
        <end position="141"/>
    </location>
</feature>
<dbReference type="InterPro" id="IPR003156">
    <property type="entry name" value="DHHA1_dom"/>
</dbReference>
<dbReference type="RefSeq" id="WP_149486927.1">
    <property type="nucleotide sequence ID" value="NZ_CP036150.1"/>
</dbReference>
<accession>A0A5C1QND2</accession>
<dbReference type="PANTHER" id="PTHR47618:SF1">
    <property type="entry name" value="BIFUNCTIONAL OLIGORIBONUCLEASE AND PAP PHOSPHATASE NRNA"/>
    <property type="match status" value="1"/>
</dbReference>
<name>A0A5C1QND2_9SPIO</name>
<dbReference type="Proteomes" id="UP000324209">
    <property type="component" value="Chromosome"/>
</dbReference>
<evidence type="ECO:0000259" key="2">
    <source>
        <dbReference type="Pfam" id="PF02272"/>
    </source>
</evidence>
<dbReference type="GO" id="GO:0003676">
    <property type="term" value="F:nucleic acid binding"/>
    <property type="evidence" value="ECO:0007669"/>
    <property type="project" value="InterPro"/>
</dbReference>
<dbReference type="EMBL" id="CP036150">
    <property type="protein sequence ID" value="QEN08848.1"/>
    <property type="molecule type" value="Genomic_DNA"/>
</dbReference>
<dbReference type="AlphaFoldDB" id="A0A5C1QND2"/>
<dbReference type="PANTHER" id="PTHR47618">
    <property type="entry name" value="BIFUNCTIONAL OLIGORIBONUCLEASE AND PAP PHOSPHATASE NRNA"/>
    <property type="match status" value="1"/>
</dbReference>
<keyword evidence="4" id="KW-1185">Reference proteome</keyword>
<reference evidence="3 4" key="1">
    <citation type="submission" date="2019-02" db="EMBL/GenBank/DDBJ databases">
        <title>Complete Genome Sequence and Methylome Analysis of free living Spirochaetas.</title>
        <authorList>
            <person name="Fomenkov A."/>
            <person name="Dubinina G."/>
            <person name="Leshcheva N."/>
            <person name="Mikheeva N."/>
            <person name="Grabovich M."/>
            <person name="Vincze T."/>
            <person name="Roberts R.J."/>
        </authorList>
    </citation>
    <scope>NUCLEOTIDE SEQUENCE [LARGE SCALE GENOMIC DNA]</scope>
    <source>
        <strain evidence="3 4">K2</strain>
    </source>
</reference>
<dbReference type="InterPro" id="IPR001667">
    <property type="entry name" value="DDH_dom"/>
</dbReference>
<dbReference type="InterPro" id="IPR051319">
    <property type="entry name" value="Oligoribo/pAp-PDE_c-di-AMP_PDE"/>
</dbReference>
<dbReference type="OrthoDB" id="9803668at2"/>
<sequence>MTFTPIPSSIQEGFSSYTDFILIGHEHPDADCLCSQLGLAALLRNLSKNVRLISKGPFTRPEIKEMEPLFESTWSYPNPHGTLLVLLDCSDISRTGFPEDELEAFDLMVIDHHASGSAEGKFRYIDAGSPSTTLLIQGLWDQYRMKPDAQTSHWLFFGFATDTGFFRHMEAGAGPVFNRVAEMAENGASPNAVYRQINGGRELNTRRLMGRILERARFYCHDKIIISWEKKEDRDELGIEDRDSDKLYQLLQSVAGCEAVALIREESPTLSIIGLRSNNSIDVGRIASRLGGGGHVKAAGCAVEADRETILQKLLDLFSEQI</sequence>
<gene>
    <name evidence="3" type="ORF">EXM22_12935</name>
</gene>
<feature type="domain" description="DHHA1" evidence="2">
    <location>
        <begin position="237"/>
        <end position="318"/>
    </location>
</feature>
<proteinExistence type="predicted"/>
<dbReference type="Pfam" id="PF01368">
    <property type="entry name" value="DHH"/>
    <property type="match status" value="1"/>
</dbReference>
<evidence type="ECO:0000313" key="4">
    <source>
        <dbReference type="Proteomes" id="UP000324209"/>
    </source>
</evidence>